<organism evidence="3">
    <name type="scientific">Pyramimonas obovata</name>
    <dbReference type="NCBI Taxonomy" id="1411642"/>
    <lineage>
        <taxon>Eukaryota</taxon>
        <taxon>Viridiplantae</taxon>
        <taxon>Chlorophyta</taxon>
        <taxon>Pyramimonadophyceae</taxon>
        <taxon>Pyramimonadales</taxon>
        <taxon>Pyramimonadaceae</taxon>
        <taxon>Pyramimonas</taxon>
        <taxon>Pyramimonas incertae sedis</taxon>
    </lineage>
</organism>
<feature type="transmembrane region" description="Helical" evidence="1">
    <location>
        <begin position="318"/>
        <end position="338"/>
    </location>
</feature>
<keyword evidence="1" id="KW-0812">Transmembrane</keyword>
<dbReference type="EMBL" id="HBFA01022290">
    <property type="protein sequence ID" value="CAD8672446.1"/>
    <property type="molecule type" value="Transcribed_RNA"/>
</dbReference>
<feature type="transmembrane region" description="Helical" evidence="1">
    <location>
        <begin position="111"/>
        <end position="132"/>
    </location>
</feature>
<feature type="transmembrane region" description="Helical" evidence="1">
    <location>
        <begin position="236"/>
        <end position="256"/>
    </location>
</feature>
<dbReference type="InterPro" id="IPR005804">
    <property type="entry name" value="FA_desaturase_dom"/>
</dbReference>
<feature type="domain" description="Fatty acid desaturase" evidence="2">
    <location>
        <begin position="140"/>
        <end position="413"/>
    </location>
</feature>
<feature type="transmembrane region" description="Helical" evidence="1">
    <location>
        <begin position="138"/>
        <end position="160"/>
    </location>
</feature>
<evidence type="ECO:0000256" key="1">
    <source>
        <dbReference type="SAM" id="Phobius"/>
    </source>
</evidence>
<proteinExistence type="predicted"/>
<dbReference type="CDD" id="cd03507">
    <property type="entry name" value="Delta12-FADS-like"/>
    <property type="match status" value="1"/>
</dbReference>
<name>A0A7S0RB03_9CHLO</name>
<evidence type="ECO:0000313" key="3">
    <source>
        <dbReference type="EMBL" id="CAD8672446.1"/>
    </source>
</evidence>
<keyword evidence="1" id="KW-1133">Transmembrane helix</keyword>
<dbReference type="GO" id="GO:0016491">
    <property type="term" value="F:oxidoreductase activity"/>
    <property type="evidence" value="ECO:0007669"/>
    <property type="project" value="InterPro"/>
</dbReference>
<gene>
    <name evidence="3" type="ORF">POBO1169_LOCUS11338</name>
</gene>
<reference evidence="3" key="1">
    <citation type="submission" date="2021-01" db="EMBL/GenBank/DDBJ databases">
        <authorList>
            <person name="Corre E."/>
            <person name="Pelletier E."/>
            <person name="Niang G."/>
            <person name="Scheremetjew M."/>
            <person name="Finn R."/>
            <person name="Kale V."/>
            <person name="Holt S."/>
            <person name="Cochrane G."/>
            <person name="Meng A."/>
            <person name="Brown T."/>
            <person name="Cohen L."/>
        </authorList>
    </citation>
    <scope>NUCLEOTIDE SEQUENCE</scope>
    <source>
        <strain evidence="3">CCMP722</strain>
    </source>
</reference>
<dbReference type="GO" id="GO:0006629">
    <property type="term" value="P:lipid metabolic process"/>
    <property type="evidence" value="ECO:0007669"/>
    <property type="project" value="InterPro"/>
</dbReference>
<accession>A0A7S0RB03</accession>
<dbReference type="Pfam" id="PF00487">
    <property type="entry name" value="FA_desaturase"/>
    <property type="match status" value="1"/>
</dbReference>
<dbReference type="PANTHER" id="PTHR32100">
    <property type="entry name" value="OMEGA-6 FATTY ACID DESATURASE, CHLOROPLASTIC"/>
    <property type="match status" value="1"/>
</dbReference>
<protein>
    <recommendedName>
        <fullName evidence="2">Fatty acid desaturase domain-containing protein</fullName>
    </recommendedName>
</protein>
<dbReference type="InterPro" id="IPR012171">
    <property type="entry name" value="Fatty_acid_desaturase"/>
</dbReference>
<evidence type="ECO:0000259" key="2">
    <source>
        <dbReference type="Pfam" id="PF00487"/>
    </source>
</evidence>
<feature type="transmembrane region" description="Helical" evidence="1">
    <location>
        <begin position="291"/>
        <end position="311"/>
    </location>
</feature>
<dbReference type="AlphaFoldDB" id="A0A7S0RB03"/>
<sequence>MQSVAVNTSFVTRTAGTAKTGVRAVSLPARRSPVAAFAVRARRAAIGRTSLKCNAAVAAAADPEPPSVDMSSVALSGLEGQALKINSWPTKSEVLNSIPPECFKRDTAKSLMYAAISTALTLGCGALAYFTIPMTMAYWPAWLAYGFVNGTIATGCWVVAHECGHMAFSDNKFIQDAVGYVLHSLLLVPYFSWQRSHAVHHAKTNHLTEGETHVPKVKGENGTSSQKRKEIMGAPLYGVLRLITHLGFGWPAYLLAGVTGGPVRGKTNHFLPFMGDQGKHKLFPGQWEGKVYASDVGIVAAVGGLVYWASVCGASQVALLYGLPYIGVNLWLVLYTWLQHTDVDIPHYDTDEWNFIKGALNTVDRPYGPLLNFLHHGIGSTHVAHHVNSAIPHYHAWKATEAIKKAFPEHYLYDPTPIVPAMWRVATKCIAVQKNGDRYTFAQ</sequence>
<keyword evidence="1" id="KW-0472">Membrane</keyword>